<feature type="domain" description="DUF1214" evidence="1">
    <location>
        <begin position="312"/>
        <end position="422"/>
    </location>
</feature>
<reference evidence="4" key="1">
    <citation type="submission" date="2018-09" db="EMBL/GenBank/DDBJ databases">
        <authorList>
            <person name="Zhu H."/>
        </authorList>
    </citation>
    <scope>NUCLEOTIDE SEQUENCE [LARGE SCALE GENOMIC DNA]</scope>
    <source>
        <strain evidence="4">K1R23-30</strain>
    </source>
</reference>
<evidence type="ECO:0000313" key="4">
    <source>
        <dbReference type="Proteomes" id="UP000265955"/>
    </source>
</evidence>
<dbReference type="SUPFAM" id="SSF160935">
    <property type="entry name" value="VPA0735-like"/>
    <property type="match status" value="1"/>
</dbReference>
<evidence type="ECO:0000259" key="1">
    <source>
        <dbReference type="Pfam" id="PF06742"/>
    </source>
</evidence>
<dbReference type="RefSeq" id="WP_119770685.1">
    <property type="nucleotide sequence ID" value="NZ_QYUO01000002.1"/>
</dbReference>
<dbReference type="PANTHER" id="PTHR36509:SF2">
    <property type="entry name" value="BLL3101 PROTEIN"/>
    <property type="match status" value="1"/>
</dbReference>
<feature type="domain" description="DUF1254" evidence="2">
    <location>
        <begin position="55"/>
        <end position="184"/>
    </location>
</feature>
<evidence type="ECO:0000259" key="2">
    <source>
        <dbReference type="Pfam" id="PF06863"/>
    </source>
</evidence>
<proteinExistence type="predicted"/>
<name>A0A3A3G276_9BURK</name>
<accession>A0A3A3G276</accession>
<dbReference type="InterPro" id="IPR037050">
    <property type="entry name" value="DUF1254_sf"/>
</dbReference>
<gene>
    <name evidence="3" type="ORF">D3871_19250</name>
</gene>
<dbReference type="Pfam" id="PF06863">
    <property type="entry name" value="DUF1254"/>
    <property type="match status" value="1"/>
</dbReference>
<sequence length="439" mass="47618">MHTDTHAANAALLRDAILYTLPLYEMARMRAMTCPRRDAAGAFAGDSPDSALRWVNHFIHTRQLLGPQHRQVVTPNNDTLYTNAWLDLSEAPVLIHVPDSGDRYYVLGLLDFYSNPFAYIGTRTTGNAAGRYVLHGPSWTGELPEGATPIACPTNAVWIIGRIMTAGPEDLQAAHAFQDTFHLTALDGSAAHRRFDVGMQPKEQPADAARFVDVVAHALRTNPPPVQETALVARFAQLGIGPQASSSKLYASQLAALEGGIRAVLDEIGAPQPSALGGGWFLPVEVHQSYGDNYFARAQVARNYIGALGIEEAMYIMADCDGNGAPLDGRHAYELHFPPGQLPQVGAFWSVTLYDKADCMLVDNPLNRYSLGDRSPTLRAASDGGLSLYFGAQPPADADLHGNWVPAPAAPFYLTLRLYVPHAAHLNKTFVYPSITHLA</sequence>
<dbReference type="PANTHER" id="PTHR36509">
    <property type="entry name" value="BLL3101 PROTEIN"/>
    <property type="match status" value="1"/>
</dbReference>
<dbReference type="InterPro" id="IPR010679">
    <property type="entry name" value="DUF1254"/>
</dbReference>
<protein>
    <submittedName>
        <fullName evidence="3">DUF1254 domain-containing protein</fullName>
    </submittedName>
</protein>
<evidence type="ECO:0000313" key="3">
    <source>
        <dbReference type="EMBL" id="RJF95536.1"/>
    </source>
</evidence>
<comment type="caution">
    <text evidence="3">The sequence shown here is derived from an EMBL/GenBank/DDBJ whole genome shotgun (WGS) entry which is preliminary data.</text>
</comment>
<dbReference type="OrthoDB" id="104565at2"/>
<dbReference type="EMBL" id="QYUO01000002">
    <property type="protein sequence ID" value="RJF95536.1"/>
    <property type="molecule type" value="Genomic_DNA"/>
</dbReference>
<dbReference type="Gene3D" id="2.60.120.600">
    <property type="entry name" value="Domain of unknown function DUF1214, C-terminal domain"/>
    <property type="match status" value="1"/>
</dbReference>
<organism evidence="3 4">
    <name type="scientific">Noviherbaspirillum saxi</name>
    <dbReference type="NCBI Taxonomy" id="2320863"/>
    <lineage>
        <taxon>Bacteria</taxon>
        <taxon>Pseudomonadati</taxon>
        <taxon>Pseudomonadota</taxon>
        <taxon>Betaproteobacteria</taxon>
        <taxon>Burkholderiales</taxon>
        <taxon>Oxalobacteraceae</taxon>
        <taxon>Noviherbaspirillum</taxon>
    </lineage>
</organism>
<dbReference type="Proteomes" id="UP000265955">
    <property type="component" value="Unassembled WGS sequence"/>
</dbReference>
<dbReference type="Gene3D" id="2.60.40.1610">
    <property type="entry name" value="Domain of unknown function DUF1254"/>
    <property type="match status" value="1"/>
</dbReference>
<keyword evidence="4" id="KW-1185">Reference proteome</keyword>
<dbReference type="Pfam" id="PF06742">
    <property type="entry name" value="DUF1214"/>
    <property type="match status" value="1"/>
</dbReference>
<dbReference type="AlphaFoldDB" id="A0A3A3G276"/>
<dbReference type="InterPro" id="IPR037049">
    <property type="entry name" value="DUF1214_C_sf"/>
</dbReference>
<dbReference type="InterPro" id="IPR010621">
    <property type="entry name" value="DUF1214"/>
</dbReference>